<dbReference type="InterPro" id="IPR008254">
    <property type="entry name" value="Flavodoxin/NO_synth"/>
</dbReference>
<dbReference type="PROSITE" id="PS50902">
    <property type="entry name" value="FLAVODOXIN_LIKE"/>
    <property type="match status" value="1"/>
</dbReference>
<protein>
    <submittedName>
        <fullName evidence="2">Flavodoxin-like protein</fullName>
    </submittedName>
</protein>
<reference evidence="2 3" key="1">
    <citation type="submission" date="2017-01" db="EMBL/GenBank/DDBJ databases">
        <authorList>
            <person name="Erauso G."/>
        </authorList>
    </citation>
    <scope>NUCLEOTIDE SEQUENCE [LARGE SCALE GENOMIC DNA]</scope>
    <source>
        <strain evidence="2">MESINF1</strain>
    </source>
</reference>
<dbReference type="AlphaFoldDB" id="A0A7Z7LDM3"/>
<dbReference type="RefSeq" id="WP_169698480.1">
    <property type="nucleotide sequence ID" value="NZ_LS974202.1"/>
</dbReference>
<dbReference type="GO" id="GO:0070819">
    <property type="term" value="F:menaquinone-dependent protoporphyrinogen oxidase activity"/>
    <property type="evidence" value="ECO:0007669"/>
    <property type="project" value="TreeGrafter"/>
</dbReference>
<dbReference type="PANTHER" id="PTHR38030">
    <property type="entry name" value="PROTOPORPHYRINOGEN IX DEHYDROGENASE [MENAQUINONE]"/>
    <property type="match status" value="1"/>
</dbReference>
<gene>
    <name evidence="2" type="ORF">MESINF_0631</name>
</gene>
<dbReference type="InterPro" id="IPR052200">
    <property type="entry name" value="Protoporphyrinogen_IX_DH"/>
</dbReference>
<name>A0A7Z7LDM3_9BACT</name>
<evidence type="ECO:0000313" key="2">
    <source>
        <dbReference type="EMBL" id="SSC12080.1"/>
    </source>
</evidence>
<proteinExistence type="predicted"/>
<dbReference type="KEGG" id="minf:MESINF_0631"/>
<sequence length="164" mass="18396">MKERVLVAYATKRGSTAEIAEKIGEVLRKRQMQVDVLPTRKVADLSPYKTAILGTAVYIGLWRREAVKFLKTFADELAKMPLRIFLSGPTGAGDPLELLGDWRFPESLRPVIEQVKPVEITCFGGRIESGKMNPFEKMIIKKNGAEIGDFRNWESIASWANGID</sequence>
<dbReference type="GO" id="GO:0010181">
    <property type="term" value="F:FMN binding"/>
    <property type="evidence" value="ECO:0007669"/>
    <property type="project" value="InterPro"/>
</dbReference>
<dbReference type="EMBL" id="LS974202">
    <property type="protein sequence ID" value="SSC12080.1"/>
    <property type="molecule type" value="Genomic_DNA"/>
</dbReference>
<evidence type="ECO:0000259" key="1">
    <source>
        <dbReference type="PROSITE" id="PS50902"/>
    </source>
</evidence>
<organism evidence="2 3">
    <name type="scientific">Mesotoga infera</name>
    <dbReference type="NCBI Taxonomy" id="1236046"/>
    <lineage>
        <taxon>Bacteria</taxon>
        <taxon>Thermotogati</taxon>
        <taxon>Thermotogota</taxon>
        <taxon>Thermotogae</taxon>
        <taxon>Kosmotogales</taxon>
        <taxon>Kosmotogaceae</taxon>
        <taxon>Mesotoga</taxon>
    </lineage>
</organism>
<accession>A0A7Z7LDM3</accession>
<dbReference type="GO" id="GO:0006783">
    <property type="term" value="P:heme biosynthetic process"/>
    <property type="evidence" value="ECO:0007669"/>
    <property type="project" value="TreeGrafter"/>
</dbReference>
<evidence type="ECO:0000313" key="3">
    <source>
        <dbReference type="Proteomes" id="UP000250796"/>
    </source>
</evidence>
<dbReference type="InterPro" id="IPR026816">
    <property type="entry name" value="Flavodoxin_dom"/>
</dbReference>
<dbReference type="Gene3D" id="3.40.50.360">
    <property type="match status" value="1"/>
</dbReference>
<dbReference type="PANTHER" id="PTHR38030:SF2">
    <property type="entry name" value="PROTOPORPHYRINOGEN IX DEHYDROGENASE [QUINONE]"/>
    <property type="match status" value="1"/>
</dbReference>
<dbReference type="Pfam" id="PF12724">
    <property type="entry name" value="Flavodoxin_5"/>
    <property type="match status" value="1"/>
</dbReference>
<feature type="domain" description="Flavodoxin-like" evidence="1">
    <location>
        <begin position="5"/>
        <end position="164"/>
    </location>
</feature>
<dbReference type="Proteomes" id="UP000250796">
    <property type="component" value="Chromosome MESINF"/>
</dbReference>
<keyword evidence="3" id="KW-1185">Reference proteome</keyword>
<dbReference type="SUPFAM" id="SSF52218">
    <property type="entry name" value="Flavoproteins"/>
    <property type="match status" value="1"/>
</dbReference>
<dbReference type="InterPro" id="IPR029039">
    <property type="entry name" value="Flavoprotein-like_sf"/>
</dbReference>